<dbReference type="GO" id="GO:0003700">
    <property type="term" value="F:DNA-binding transcription factor activity"/>
    <property type="evidence" value="ECO:0007669"/>
    <property type="project" value="TreeGrafter"/>
</dbReference>
<evidence type="ECO:0000259" key="3">
    <source>
        <dbReference type="PROSITE" id="PS50977"/>
    </source>
</evidence>
<dbReference type="InterPro" id="IPR050109">
    <property type="entry name" value="HTH-type_TetR-like_transc_reg"/>
</dbReference>
<dbReference type="InterPro" id="IPR001647">
    <property type="entry name" value="HTH_TetR"/>
</dbReference>
<dbReference type="InterPro" id="IPR009057">
    <property type="entry name" value="Homeodomain-like_sf"/>
</dbReference>
<dbReference type="PANTHER" id="PTHR30055">
    <property type="entry name" value="HTH-TYPE TRANSCRIPTIONAL REGULATOR RUTR"/>
    <property type="match status" value="1"/>
</dbReference>
<dbReference type="Proteomes" id="UP000744769">
    <property type="component" value="Unassembled WGS sequence"/>
</dbReference>
<evidence type="ECO:0000256" key="1">
    <source>
        <dbReference type="ARBA" id="ARBA00023125"/>
    </source>
</evidence>
<proteinExistence type="predicted"/>
<dbReference type="InterPro" id="IPR036271">
    <property type="entry name" value="Tet_transcr_reg_TetR-rel_C_sf"/>
</dbReference>
<evidence type="ECO:0000313" key="4">
    <source>
        <dbReference type="EMBL" id="NHN56356.1"/>
    </source>
</evidence>
<dbReference type="PANTHER" id="PTHR30055:SF160">
    <property type="entry name" value="TRANSCRIPTIONAL REGULATORY PROTEIN (PROBABLY ASNC-FAMILY)-RELATED"/>
    <property type="match status" value="1"/>
</dbReference>
<dbReference type="GO" id="GO:0000976">
    <property type="term" value="F:transcription cis-regulatory region binding"/>
    <property type="evidence" value="ECO:0007669"/>
    <property type="project" value="TreeGrafter"/>
</dbReference>
<gene>
    <name evidence="4" type="ORF">G9U51_11265</name>
</gene>
<evidence type="ECO:0000313" key="5">
    <source>
        <dbReference type="Proteomes" id="UP000744769"/>
    </source>
</evidence>
<dbReference type="AlphaFoldDB" id="A0A967EF67"/>
<feature type="DNA-binding region" description="H-T-H motif" evidence="2">
    <location>
        <begin position="44"/>
        <end position="63"/>
    </location>
</feature>
<evidence type="ECO:0000256" key="2">
    <source>
        <dbReference type="PROSITE-ProRule" id="PRU00335"/>
    </source>
</evidence>
<protein>
    <submittedName>
        <fullName evidence="4">TetR/AcrR family transcriptional regulator</fullName>
    </submittedName>
</protein>
<dbReference type="RefSeq" id="WP_166197031.1">
    <property type="nucleotide sequence ID" value="NZ_JAAOIV010000008.1"/>
</dbReference>
<dbReference type="SUPFAM" id="SSF46689">
    <property type="entry name" value="Homeodomain-like"/>
    <property type="match status" value="1"/>
</dbReference>
<keyword evidence="5" id="KW-1185">Reference proteome</keyword>
<reference evidence="4" key="1">
    <citation type="submission" date="2020-03" db="EMBL/GenBank/DDBJ databases">
        <title>Draft sequencing of Calidifontibacter sp. DB0510.</title>
        <authorList>
            <person name="Kim D.-U."/>
        </authorList>
    </citation>
    <scope>NUCLEOTIDE SEQUENCE</scope>
    <source>
        <strain evidence="4">DB0510</strain>
    </source>
</reference>
<dbReference type="EMBL" id="JAAOIV010000008">
    <property type="protein sequence ID" value="NHN56356.1"/>
    <property type="molecule type" value="Genomic_DNA"/>
</dbReference>
<sequence length="231" mass="25124">MESSLEPIDGRQVRWQRHNADRRSHVLDCAIELIEAGDAGADLTMADVAARSGVGRTVLYRHFTSREELDQAVQERIVELISGELLSVVSLDGTIEQMVRRVVGTYVMWAASHPQLHRRISGSASFDSTGAVRLGLDSVALAVVEALLAAARLLEVELTRTQRAGLEPVAFGLAGAVFGAVGRWMDGGARQPSAEQMVTLVSQTVWFILDGHARAMGVALRRDQLLQELLT</sequence>
<organism evidence="4 5">
    <name type="scientific">Metallococcus carri</name>
    <dbReference type="NCBI Taxonomy" id="1656884"/>
    <lineage>
        <taxon>Bacteria</taxon>
        <taxon>Bacillati</taxon>
        <taxon>Actinomycetota</taxon>
        <taxon>Actinomycetes</taxon>
        <taxon>Micrococcales</taxon>
        <taxon>Dermacoccaceae</taxon>
        <taxon>Metallococcus</taxon>
    </lineage>
</organism>
<accession>A0A967EF67</accession>
<dbReference type="Gene3D" id="1.10.357.10">
    <property type="entry name" value="Tetracycline Repressor, domain 2"/>
    <property type="match status" value="1"/>
</dbReference>
<dbReference type="Pfam" id="PF00440">
    <property type="entry name" value="TetR_N"/>
    <property type="match status" value="1"/>
</dbReference>
<comment type="caution">
    <text evidence="4">The sequence shown here is derived from an EMBL/GenBank/DDBJ whole genome shotgun (WGS) entry which is preliminary data.</text>
</comment>
<dbReference type="PROSITE" id="PS50977">
    <property type="entry name" value="HTH_TETR_2"/>
    <property type="match status" value="1"/>
</dbReference>
<keyword evidence="1 2" id="KW-0238">DNA-binding</keyword>
<dbReference type="SUPFAM" id="SSF48498">
    <property type="entry name" value="Tetracyclin repressor-like, C-terminal domain"/>
    <property type="match status" value="1"/>
</dbReference>
<feature type="domain" description="HTH tetR-type" evidence="3">
    <location>
        <begin position="20"/>
        <end position="81"/>
    </location>
</feature>
<name>A0A967EF67_9MICO</name>